<sequence length="142" mass="14622">MTSPAKLKFSTVGLALGALALLVAIGHFWISAAAPKPALEHRIADKVVAIRDATVDRLAGREKEPEQARWDSHQIVVTATSILGSLALVLAVLGFVRKEPPRACIGAAALGGAAVAFPFVVGALGAIIILVAIAAVFGMFFG</sequence>
<evidence type="ECO:0000313" key="3">
    <source>
        <dbReference type="Proteomes" id="UP000623419"/>
    </source>
</evidence>
<gene>
    <name evidence="2" type="ORF">GCM10011521_16390</name>
</gene>
<keyword evidence="1" id="KW-0472">Membrane</keyword>
<keyword evidence="1" id="KW-1133">Transmembrane helix</keyword>
<evidence type="ECO:0000313" key="2">
    <source>
        <dbReference type="EMBL" id="GGA78895.1"/>
    </source>
</evidence>
<protein>
    <submittedName>
        <fullName evidence="2">Uncharacterized protein</fullName>
    </submittedName>
</protein>
<dbReference type="EMBL" id="BMKC01000002">
    <property type="protein sequence ID" value="GGA78895.1"/>
    <property type="molecule type" value="Genomic_DNA"/>
</dbReference>
<reference evidence="3" key="1">
    <citation type="journal article" date="2019" name="Int. J. Syst. Evol. Microbiol.">
        <title>The Global Catalogue of Microorganisms (GCM) 10K type strain sequencing project: providing services to taxonomists for standard genome sequencing and annotation.</title>
        <authorList>
            <consortium name="The Broad Institute Genomics Platform"/>
            <consortium name="The Broad Institute Genome Sequencing Center for Infectious Disease"/>
            <person name="Wu L."/>
            <person name="Ma J."/>
        </authorList>
    </citation>
    <scope>NUCLEOTIDE SEQUENCE [LARGE SCALE GENOMIC DNA]</scope>
    <source>
        <strain evidence="3">CGMCC 1.15905</strain>
    </source>
</reference>
<feature type="transmembrane region" description="Helical" evidence="1">
    <location>
        <begin position="108"/>
        <end position="141"/>
    </location>
</feature>
<proteinExistence type="predicted"/>
<name>A0ABQ1HJI0_9GAMM</name>
<feature type="transmembrane region" description="Helical" evidence="1">
    <location>
        <begin position="75"/>
        <end position="96"/>
    </location>
</feature>
<keyword evidence="1" id="KW-0812">Transmembrane</keyword>
<evidence type="ECO:0000256" key="1">
    <source>
        <dbReference type="SAM" id="Phobius"/>
    </source>
</evidence>
<dbReference type="Proteomes" id="UP000623419">
    <property type="component" value="Unassembled WGS sequence"/>
</dbReference>
<accession>A0ABQ1HJI0</accession>
<organism evidence="2 3">
    <name type="scientific">Arenimonas soli</name>
    <dbReference type="NCBI Taxonomy" id="2269504"/>
    <lineage>
        <taxon>Bacteria</taxon>
        <taxon>Pseudomonadati</taxon>
        <taxon>Pseudomonadota</taxon>
        <taxon>Gammaproteobacteria</taxon>
        <taxon>Lysobacterales</taxon>
        <taxon>Lysobacteraceae</taxon>
        <taxon>Arenimonas</taxon>
    </lineage>
</organism>
<keyword evidence="3" id="KW-1185">Reference proteome</keyword>
<comment type="caution">
    <text evidence="2">The sequence shown here is derived from an EMBL/GenBank/DDBJ whole genome shotgun (WGS) entry which is preliminary data.</text>
</comment>